<reference evidence="1 2" key="1">
    <citation type="submission" date="2020-08" db="EMBL/GenBank/DDBJ databases">
        <title>Genomic Encyclopedia of Type Strains, Phase IV (KMG-IV): sequencing the most valuable type-strain genomes for metagenomic binning, comparative biology and taxonomic classification.</title>
        <authorList>
            <person name="Goeker M."/>
        </authorList>
    </citation>
    <scope>NUCLEOTIDE SEQUENCE [LARGE SCALE GENOMIC DNA]</scope>
    <source>
        <strain evidence="1 2">DSM 102238</strain>
    </source>
</reference>
<protein>
    <submittedName>
        <fullName evidence="1">Chromosome segregation and condensation protein ScpB</fullName>
    </submittedName>
</protein>
<organism evidence="1 2">
    <name type="scientific">Aureimonas pseudogalii</name>
    <dbReference type="NCBI Taxonomy" id="1744844"/>
    <lineage>
        <taxon>Bacteria</taxon>
        <taxon>Pseudomonadati</taxon>
        <taxon>Pseudomonadota</taxon>
        <taxon>Alphaproteobacteria</taxon>
        <taxon>Hyphomicrobiales</taxon>
        <taxon>Aurantimonadaceae</taxon>
        <taxon>Aureimonas</taxon>
    </lineage>
</organism>
<comment type="caution">
    <text evidence="1">The sequence shown here is derived from an EMBL/GenBank/DDBJ whole genome shotgun (WGS) entry which is preliminary data.</text>
</comment>
<sequence length="84" mass="8441">MADTTLSDAALSILAFAAYHSLVSGETVTRVVLDDGKGHHADAKGVEEMTAAGLLEATGDRGTLTDVGSAKLASVIEAIRSAAA</sequence>
<evidence type="ECO:0000313" key="2">
    <source>
        <dbReference type="Proteomes" id="UP000542776"/>
    </source>
</evidence>
<proteinExistence type="predicted"/>
<dbReference type="EMBL" id="JACIEK010000001">
    <property type="protein sequence ID" value="MBB3996206.1"/>
    <property type="molecule type" value="Genomic_DNA"/>
</dbReference>
<evidence type="ECO:0000313" key="1">
    <source>
        <dbReference type="EMBL" id="MBB3996206.1"/>
    </source>
</evidence>
<accession>A0A7W6EA31</accession>
<name>A0A7W6EA31_9HYPH</name>
<dbReference type="Proteomes" id="UP000542776">
    <property type="component" value="Unassembled WGS sequence"/>
</dbReference>
<dbReference type="RefSeq" id="WP_183196647.1">
    <property type="nucleotide sequence ID" value="NZ_JACIEK010000001.1"/>
</dbReference>
<dbReference type="AlphaFoldDB" id="A0A7W6EA31"/>
<gene>
    <name evidence="1" type="ORF">GGR04_000027</name>
</gene>
<keyword evidence="2" id="KW-1185">Reference proteome</keyword>